<dbReference type="Pfam" id="PF13279">
    <property type="entry name" value="4HBT_2"/>
    <property type="match status" value="1"/>
</dbReference>
<dbReference type="KEGG" id="bcj:BCAL1420"/>
<feature type="transmembrane region" description="Helical" evidence="3">
    <location>
        <begin position="6"/>
        <end position="27"/>
    </location>
</feature>
<keyword evidence="2" id="KW-0378">Hydrolase</keyword>
<dbReference type="SUPFAM" id="SSF54637">
    <property type="entry name" value="Thioesterase/thiol ester dehydrase-isomerase"/>
    <property type="match status" value="1"/>
</dbReference>
<dbReference type="eggNOG" id="COG0824">
    <property type="taxonomic scope" value="Bacteria"/>
</dbReference>
<dbReference type="PANTHER" id="PTHR31793:SF27">
    <property type="entry name" value="NOVEL THIOESTERASE SUPERFAMILY DOMAIN AND SAPOSIN A-TYPE DOMAIN CONTAINING PROTEIN (0610012H03RIK)"/>
    <property type="match status" value="1"/>
</dbReference>
<evidence type="ECO:0000313" key="4">
    <source>
        <dbReference type="EMBL" id="CAR51719.1"/>
    </source>
</evidence>
<keyword evidence="3" id="KW-0472">Membrane</keyword>
<comment type="similarity">
    <text evidence="1">Belongs to the 4-hydroxybenzoyl-CoA thioesterase family.</text>
</comment>
<organism evidence="4 5">
    <name type="scientific">Burkholderia cenocepacia (strain ATCC BAA-245 / DSM 16553 / LMG 16656 / NCTC 13227 / J2315 / CF5610)</name>
    <name type="common">Burkholderia cepacia (strain J2315)</name>
    <dbReference type="NCBI Taxonomy" id="216591"/>
    <lineage>
        <taxon>Bacteria</taxon>
        <taxon>Pseudomonadati</taxon>
        <taxon>Pseudomonadota</taxon>
        <taxon>Betaproteobacteria</taxon>
        <taxon>Burkholderiales</taxon>
        <taxon>Burkholderiaceae</taxon>
        <taxon>Burkholderia</taxon>
        <taxon>Burkholderia cepacia complex</taxon>
    </lineage>
</organism>
<keyword evidence="3" id="KW-1133">Transmembrane helix</keyword>
<keyword evidence="3" id="KW-0812">Transmembrane</keyword>
<dbReference type="GO" id="GO:0047617">
    <property type="term" value="F:fatty acyl-CoA hydrolase activity"/>
    <property type="evidence" value="ECO:0007669"/>
    <property type="project" value="TreeGrafter"/>
</dbReference>
<dbReference type="HOGENOM" id="CLU_101141_0_1_4"/>
<dbReference type="InterPro" id="IPR050563">
    <property type="entry name" value="4-hydroxybenzoyl-CoA_TE"/>
</dbReference>
<evidence type="ECO:0000256" key="1">
    <source>
        <dbReference type="ARBA" id="ARBA00005953"/>
    </source>
</evidence>
<reference evidence="4 5" key="1">
    <citation type="journal article" date="2009" name="J. Bacteriol.">
        <title>The genome of Burkholderia cenocepacia J2315, an epidemic pathogen of cystic fibrosis patients.</title>
        <authorList>
            <person name="Holden M.T."/>
            <person name="Seth-Smith H.M."/>
            <person name="Crossman L.C."/>
            <person name="Sebaihia M."/>
            <person name="Bentley S.D."/>
            <person name="Cerdeno-Tarraga A.M."/>
            <person name="Thomson N.R."/>
            <person name="Bason N."/>
            <person name="Quail M.A."/>
            <person name="Sharp S."/>
            <person name="Cherevach I."/>
            <person name="Churcher C."/>
            <person name="Goodhead I."/>
            <person name="Hauser H."/>
            <person name="Holroyd N."/>
            <person name="Mungall K."/>
            <person name="Scott P."/>
            <person name="Walker D."/>
            <person name="White B."/>
            <person name="Rose H."/>
            <person name="Iversen P."/>
            <person name="Mil-Homens D."/>
            <person name="Rocha E.P."/>
            <person name="Fialho A.M."/>
            <person name="Baldwin A."/>
            <person name="Dowson C."/>
            <person name="Barrell B.G."/>
            <person name="Govan J.R."/>
            <person name="Vandamme P."/>
            <person name="Hart C.A."/>
            <person name="Mahenthiralingam E."/>
            <person name="Parkhill J."/>
        </authorList>
    </citation>
    <scope>NUCLEOTIDE SEQUENCE [LARGE SCALE GENOMIC DNA]</scope>
    <source>
        <strain evidence="5">ATCC BAA-245 / DSM 16553 / LMG 16656 / NCTC 13227 / J2315 / CF5610</strain>
    </source>
</reference>
<evidence type="ECO:0000313" key="5">
    <source>
        <dbReference type="Proteomes" id="UP000001035"/>
    </source>
</evidence>
<dbReference type="AlphaFoldDB" id="B4E6Y6"/>
<keyword evidence="5" id="KW-1185">Reference proteome</keyword>
<protein>
    <submittedName>
        <fullName evidence="4">Thioesterase</fullName>
    </submittedName>
</protein>
<evidence type="ECO:0000256" key="2">
    <source>
        <dbReference type="ARBA" id="ARBA00022801"/>
    </source>
</evidence>
<dbReference type="PANTHER" id="PTHR31793">
    <property type="entry name" value="4-HYDROXYBENZOYL-COA THIOESTERASE FAMILY MEMBER"/>
    <property type="match status" value="1"/>
</dbReference>
<dbReference type="InterPro" id="IPR029069">
    <property type="entry name" value="HotDog_dom_sf"/>
</dbReference>
<accession>B4E6Y6</accession>
<name>B4E6Y6_BURCJ</name>
<dbReference type="CDD" id="cd00586">
    <property type="entry name" value="4HBT"/>
    <property type="match status" value="1"/>
</dbReference>
<proteinExistence type="inferred from homology"/>
<sequence length="171" mass="18896">MRPPRVVFAAVISLVPFASIVLTAIAMSDKPQPRPRDAYRHFLPITTRWMDNDVYGHVNNVVYYSYFDTVVNEYLIRAGVLDVEHGQTIGLVVETQCNYFAPLVFPQAVDAGLRVVKLGTSSVRYEVGLFAQGDASPAAQGHFVHVYVDRGTRRPVPLPDALRAALEPLAA</sequence>
<evidence type="ECO:0000256" key="3">
    <source>
        <dbReference type="SAM" id="Phobius"/>
    </source>
</evidence>
<dbReference type="EMBL" id="AM747720">
    <property type="protein sequence ID" value="CAR51719.1"/>
    <property type="molecule type" value="Genomic_DNA"/>
</dbReference>
<gene>
    <name evidence="4" type="ORF">BCAL1420</name>
</gene>
<dbReference type="Proteomes" id="UP000001035">
    <property type="component" value="Chromosome 1"/>
</dbReference>
<dbReference type="Gene3D" id="3.10.129.10">
    <property type="entry name" value="Hotdog Thioesterase"/>
    <property type="match status" value="1"/>
</dbReference>